<dbReference type="Proteomes" id="UP000317893">
    <property type="component" value="Unassembled WGS sequence"/>
</dbReference>
<gene>
    <name evidence="2" type="ORF">FB458_2600</name>
</gene>
<feature type="transmembrane region" description="Helical" evidence="1">
    <location>
        <begin position="106"/>
        <end position="131"/>
    </location>
</feature>
<accession>A0A542E2D2</accession>
<feature type="transmembrane region" description="Helical" evidence="1">
    <location>
        <begin position="63"/>
        <end position="85"/>
    </location>
</feature>
<proteinExistence type="predicted"/>
<feature type="transmembrane region" description="Helical" evidence="1">
    <location>
        <begin position="21"/>
        <end position="43"/>
    </location>
</feature>
<sequence>MPQPPRPEDFRSPLHGPGLTARLGVWLAAAFLVCFVTGVVSHLQQDPVAGLVLPTGPAWGYRVTQGLHVVTGTASLPLLLAKMYAAYPRLFERPLLGGPLRALERLATGVLVASAFFLLLSGLVNVAQWYAVLGFGFRQAHFALAWVAVGAIATHVAIKLPVIRDALTAPLEDPADRARTGLR</sequence>
<dbReference type="RefSeq" id="WP_211356033.1">
    <property type="nucleotide sequence ID" value="NZ_BAAAPR010000014.1"/>
</dbReference>
<evidence type="ECO:0008006" key="4">
    <source>
        <dbReference type="Google" id="ProtNLM"/>
    </source>
</evidence>
<keyword evidence="3" id="KW-1185">Reference proteome</keyword>
<keyword evidence="1" id="KW-1133">Transmembrane helix</keyword>
<name>A0A542E2D2_9MICO</name>
<comment type="caution">
    <text evidence="2">The sequence shown here is derived from an EMBL/GenBank/DDBJ whole genome shotgun (WGS) entry which is preliminary data.</text>
</comment>
<protein>
    <recommendedName>
        <fullName evidence="4">Cytochrome b561</fullName>
    </recommendedName>
</protein>
<evidence type="ECO:0000313" key="2">
    <source>
        <dbReference type="EMBL" id="TQJ09488.1"/>
    </source>
</evidence>
<keyword evidence="1" id="KW-0472">Membrane</keyword>
<organism evidence="2 3">
    <name type="scientific">Lapillicoccus jejuensis</name>
    <dbReference type="NCBI Taxonomy" id="402171"/>
    <lineage>
        <taxon>Bacteria</taxon>
        <taxon>Bacillati</taxon>
        <taxon>Actinomycetota</taxon>
        <taxon>Actinomycetes</taxon>
        <taxon>Micrococcales</taxon>
        <taxon>Intrasporangiaceae</taxon>
        <taxon>Lapillicoccus</taxon>
    </lineage>
</organism>
<reference evidence="2 3" key="1">
    <citation type="submission" date="2019-06" db="EMBL/GenBank/DDBJ databases">
        <title>Sequencing the genomes of 1000 actinobacteria strains.</title>
        <authorList>
            <person name="Klenk H.-P."/>
        </authorList>
    </citation>
    <scope>NUCLEOTIDE SEQUENCE [LARGE SCALE GENOMIC DNA]</scope>
    <source>
        <strain evidence="2 3">DSM 18607</strain>
    </source>
</reference>
<evidence type="ECO:0000256" key="1">
    <source>
        <dbReference type="SAM" id="Phobius"/>
    </source>
</evidence>
<evidence type="ECO:0000313" key="3">
    <source>
        <dbReference type="Proteomes" id="UP000317893"/>
    </source>
</evidence>
<dbReference type="AlphaFoldDB" id="A0A542E2D2"/>
<dbReference type="EMBL" id="VFMN01000001">
    <property type="protein sequence ID" value="TQJ09488.1"/>
    <property type="molecule type" value="Genomic_DNA"/>
</dbReference>
<keyword evidence="1" id="KW-0812">Transmembrane</keyword>
<feature type="transmembrane region" description="Helical" evidence="1">
    <location>
        <begin position="143"/>
        <end position="162"/>
    </location>
</feature>